<name>A0LNC2_SYNFM</name>
<evidence type="ECO:0000256" key="2">
    <source>
        <dbReference type="ARBA" id="ARBA00022491"/>
    </source>
</evidence>
<evidence type="ECO:0000256" key="7">
    <source>
        <dbReference type="PIRSR" id="PIRSR602481-1"/>
    </source>
</evidence>
<organism evidence="8 9">
    <name type="scientific">Syntrophobacter fumaroxidans (strain DSM 10017 / MPOB)</name>
    <dbReference type="NCBI Taxonomy" id="335543"/>
    <lineage>
        <taxon>Bacteria</taxon>
        <taxon>Pseudomonadati</taxon>
        <taxon>Thermodesulfobacteriota</taxon>
        <taxon>Syntrophobacteria</taxon>
        <taxon>Syntrophobacterales</taxon>
        <taxon>Syntrophobacteraceae</taxon>
        <taxon>Syntrophobacter</taxon>
    </lineage>
</organism>
<dbReference type="GO" id="GO:0003700">
    <property type="term" value="F:DNA-binding transcription factor activity"/>
    <property type="evidence" value="ECO:0007669"/>
    <property type="project" value="InterPro"/>
</dbReference>
<evidence type="ECO:0000313" key="9">
    <source>
        <dbReference type="Proteomes" id="UP000001784"/>
    </source>
</evidence>
<keyword evidence="5" id="KW-0238">DNA-binding</keyword>
<evidence type="ECO:0000256" key="1">
    <source>
        <dbReference type="ARBA" id="ARBA00007957"/>
    </source>
</evidence>
<keyword evidence="3 7" id="KW-0862">Zinc</keyword>
<sequence>MKMENVLQPRAFRMTSQRRTILEELRNCRWHPTADEVYERVRRKLPRISLGTVYRNLEVLALQGTIRKLDICGRQKRFDADPRMHCHVRCLECGAMDDLPLGDSTLSRAIGEIDASYEIREVRLEFLGLCPKCKAPERACRDRDTRRGHSGGVGRPDT</sequence>
<dbReference type="PANTHER" id="PTHR33202:SF7">
    <property type="entry name" value="FERRIC UPTAKE REGULATION PROTEIN"/>
    <property type="match status" value="1"/>
</dbReference>
<dbReference type="GO" id="GO:0008270">
    <property type="term" value="F:zinc ion binding"/>
    <property type="evidence" value="ECO:0007669"/>
    <property type="project" value="TreeGrafter"/>
</dbReference>
<keyword evidence="2" id="KW-0678">Repressor</keyword>
<dbReference type="STRING" id="335543.Sfum_3251"/>
<comment type="cofactor">
    <cofactor evidence="7">
        <name>Zn(2+)</name>
        <dbReference type="ChEBI" id="CHEBI:29105"/>
    </cofactor>
    <text evidence="7">Binds 1 zinc ion per subunit.</text>
</comment>
<reference evidence="8 9" key="1">
    <citation type="submission" date="2006-10" db="EMBL/GenBank/DDBJ databases">
        <title>Complete sequence of Syntrophobacter fumaroxidans MPOB.</title>
        <authorList>
            <consortium name="US DOE Joint Genome Institute"/>
            <person name="Copeland A."/>
            <person name="Lucas S."/>
            <person name="Lapidus A."/>
            <person name="Barry K."/>
            <person name="Detter J.C."/>
            <person name="Glavina del Rio T."/>
            <person name="Hammon N."/>
            <person name="Israni S."/>
            <person name="Pitluck S."/>
            <person name="Goltsman E.G."/>
            <person name="Martinez M."/>
            <person name="Schmutz J."/>
            <person name="Larimer F."/>
            <person name="Land M."/>
            <person name="Hauser L."/>
            <person name="Kyrpides N."/>
            <person name="Kim E."/>
            <person name="Boone D.R."/>
            <person name="Brockman F."/>
            <person name="Culley D."/>
            <person name="Ferry J."/>
            <person name="Gunsalus R."/>
            <person name="McInerney M.J."/>
            <person name="Morrison M."/>
            <person name="Plugge C."/>
            <person name="Rohlin L."/>
            <person name="Scholten J."/>
            <person name="Sieber J."/>
            <person name="Stams A.J.M."/>
            <person name="Worm P."/>
            <person name="Henstra A.M."/>
            <person name="Richardson P."/>
        </authorList>
    </citation>
    <scope>NUCLEOTIDE SEQUENCE [LARGE SCALE GENOMIC DNA]</scope>
    <source>
        <strain evidence="9">DSM 10017 / MPOB</strain>
    </source>
</reference>
<evidence type="ECO:0000256" key="6">
    <source>
        <dbReference type="ARBA" id="ARBA00023163"/>
    </source>
</evidence>
<dbReference type="SUPFAM" id="SSF46785">
    <property type="entry name" value="Winged helix' DNA-binding domain"/>
    <property type="match status" value="1"/>
</dbReference>
<dbReference type="PANTHER" id="PTHR33202">
    <property type="entry name" value="ZINC UPTAKE REGULATION PROTEIN"/>
    <property type="match status" value="1"/>
</dbReference>
<dbReference type="InterPro" id="IPR036388">
    <property type="entry name" value="WH-like_DNA-bd_sf"/>
</dbReference>
<dbReference type="FunCoup" id="A0LNC2">
    <property type="interactions" value="82"/>
</dbReference>
<dbReference type="HOGENOM" id="CLU_096072_4_2_7"/>
<gene>
    <name evidence="8" type="ordered locus">Sfum_3251</name>
</gene>
<feature type="binding site" evidence="7">
    <location>
        <position position="130"/>
    </location>
    <ligand>
        <name>Zn(2+)</name>
        <dbReference type="ChEBI" id="CHEBI:29105"/>
    </ligand>
</feature>
<protein>
    <submittedName>
        <fullName evidence="8">Ferric uptake regulator, Fur family</fullName>
    </submittedName>
</protein>
<keyword evidence="6" id="KW-0804">Transcription</keyword>
<keyword evidence="7" id="KW-0479">Metal-binding</keyword>
<dbReference type="Proteomes" id="UP000001784">
    <property type="component" value="Chromosome"/>
</dbReference>
<feature type="binding site" evidence="7">
    <location>
        <position position="90"/>
    </location>
    <ligand>
        <name>Zn(2+)</name>
        <dbReference type="ChEBI" id="CHEBI:29105"/>
    </ligand>
</feature>
<dbReference type="KEGG" id="sfu:Sfum_3251"/>
<evidence type="ECO:0000313" key="8">
    <source>
        <dbReference type="EMBL" id="ABK18924.1"/>
    </source>
</evidence>
<evidence type="ECO:0000256" key="4">
    <source>
        <dbReference type="ARBA" id="ARBA00023015"/>
    </source>
</evidence>
<dbReference type="InterPro" id="IPR036390">
    <property type="entry name" value="WH_DNA-bd_sf"/>
</dbReference>
<comment type="similarity">
    <text evidence="1">Belongs to the Fur family.</text>
</comment>
<dbReference type="GO" id="GO:1900376">
    <property type="term" value="P:regulation of secondary metabolite biosynthetic process"/>
    <property type="evidence" value="ECO:0007669"/>
    <property type="project" value="TreeGrafter"/>
</dbReference>
<dbReference type="eggNOG" id="COG0735">
    <property type="taxonomic scope" value="Bacteria"/>
</dbReference>
<feature type="binding site" evidence="7">
    <location>
        <position position="133"/>
    </location>
    <ligand>
        <name>Zn(2+)</name>
        <dbReference type="ChEBI" id="CHEBI:29105"/>
    </ligand>
</feature>
<dbReference type="Pfam" id="PF01475">
    <property type="entry name" value="FUR"/>
    <property type="match status" value="1"/>
</dbReference>
<dbReference type="Gene3D" id="3.30.1490.190">
    <property type="match status" value="1"/>
</dbReference>
<dbReference type="RefSeq" id="WP_011700049.1">
    <property type="nucleotide sequence ID" value="NC_008554.1"/>
</dbReference>
<evidence type="ECO:0000256" key="3">
    <source>
        <dbReference type="ARBA" id="ARBA00022833"/>
    </source>
</evidence>
<accession>A0LNC2</accession>
<evidence type="ECO:0000256" key="5">
    <source>
        <dbReference type="ARBA" id="ARBA00023125"/>
    </source>
</evidence>
<dbReference type="Gene3D" id="1.10.10.10">
    <property type="entry name" value="Winged helix-like DNA-binding domain superfamily/Winged helix DNA-binding domain"/>
    <property type="match status" value="1"/>
</dbReference>
<dbReference type="InParanoid" id="A0LNC2"/>
<keyword evidence="9" id="KW-1185">Reference proteome</keyword>
<dbReference type="GO" id="GO:0045892">
    <property type="term" value="P:negative regulation of DNA-templated transcription"/>
    <property type="evidence" value="ECO:0007669"/>
    <property type="project" value="TreeGrafter"/>
</dbReference>
<dbReference type="InterPro" id="IPR002481">
    <property type="entry name" value="FUR"/>
</dbReference>
<feature type="binding site" evidence="7">
    <location>
        <position position="93"/>
    </location>
    <ligand>
        <name>Zn(2+)</name>
        <dbReference type="ChEBI" id="CHEBI:29105"/>
    </ligand>
</feature>
<dbReference type="EMBL" id="CP000478">
    <property type="protein sequence ID" value="ABK18924.1"/>
    <property type="molecule type" value="Genomic_DNA"/>
</dbReference>
<dbReference type="CDD" id="cd07153">
    <property type="entry name" value="Fur_like"/>
    <property type="match status" value="1"/>
</dbReference>
<dbReference type="InterPro" id="IPR043135">
    <property type="entry name" value="Fur_C"/>
</dbReference>
<dbReference type="AlphaFoldDB" id="A0LNC2"/>
<keyword evidence="4" id="KW-0805">Transcription regulation</keyword>
<proteinExistence type="inferred from homology"/>
<dbReference type="GO" id="GO:0000976">
    <property type="term" value="F:transcription cis-regulatory region binding"/>
    <property type="evidence" value="ECO:0007669"/>
    <property type="project" value="TreeGrafter"/>
</dbReference>